<dbReference type="AlphaFoldDB" id="A0A098RZ63"/>
<dbReference type="Proteomes" id="UP000029736">
    <property type="component" value="Unassembled WGS sequence"/>
</dbReference>
<protein>
    <submittedName>
        <fullName evidence="1">Uncharacterized protein</fullName>
    </submittedName>
</protein>
<gene>
    <name evidence="1" type="ORF">IX84_28450</name>
</gene>
<comment type="caution">
    <text evidence="1">The sequence shown here is derived from an EMBL/GenBank/DDBJ whole genome shotgun (WGS) entry which is preliminary data.</text>
</comment>
<dbReference type="OrthoDB" id="9932072at2"/>
<dbReference type="PROSITE" id="PS51257">
    <property type="entry name" value="PROKAR_LIPOPROTEIN"/>
    <property type="match status" value="1"/>
</dbReference>
<reference evidence="1 2" key="1">
    <citation type="journal article" date="2014" name="Int. J. Syst. Evol. Microbiol.">
        <title>Phaeodactylibacter xiamenensis gen. nov., sp. nov., a member of the family Saprospiraceae isolated from the marine alga Phaeodactylum tricornutum.</title>
        <authorList>
            <person name="Chen Z.Jr."/>
            <person name="Lei X."/>
            <person name="Lai Q."/>
            <person name="Li Y."/>
            <person name="Zhang B."/>
            <person name="Zhang J."/>
            <person name="Zhang H."/>
            <person name="Yang L."/>
            <person name="Zheng W."/>
            <person name="Tian Y."/>
            <person name="Yu Z."/>
            <person name="Xu H.Jr."/>
            <person name="Zheng T."/>
        </authorList>
    </citation>
    <scope>NUCLEOTIDE SEQUENCE [LARGE SCALE GENOMIC DNA]</scope>
    <source>
        <strain evidence="1 2">KD52</strain>
    </source>
</reference>
<keyword evidence="2" id="KW-1185">Reference proteome</keyword>
<evidence type="ECO:0000313" key="2">
    <source>
        <dbReference type="Proteomes" id="UP000029736"/>
    </source>
</evidence>
<organism evidence="1 2">
    <name type="scientific">Phaeodactylibacter xiamenensis</name>
    <dbReference type="NCBI Taxonomy" id="1524460"/>
    <lineage>
        <taxon>Bacteria</taxon>
        <taxon>Pseudomonadati</taxon>
        <taxon>Bacteroidota</taxon>
        <taxon>Saprospiria</taxon>
        <taxon>Saprospirales</taxon>
        <taxon>Haliscomenobacteraceae</taxon>
        <taxon>Phaeodactylibacter</taxon>
    </lineage>
</organism>
<sequence length="157" mass="17274">MRFLIACLTLLILSACSGEKPPKEDEVTLFSSDWDSTTALVTDQVTGILKAQESAQELLMALDSLPEAPVTDIKTRLEKELQTLGEASEASFAFVNRWQEGATRLNAIKESGNGTLSASDLKELQQLKQEGQQQAKAWASQLDSARVLFEEARMILE</sequence>
<proteinExistence type="predicted"/>
<dbReference type="RefSeq" id="WP_044228641.1">
    <property type="nucleotide sequence ID" value="NZ_JBKAGJ010000004.1"/>
</dbReference>
<dbReference type="EMBL" id="JPOS01000090">
    <property type="protein sequence ID" value="KGE85419.1"/>
    <property type="molecule type" value="Genomic_DNA"/>
</dbReference>
<accession>A0A098RZ63</accession>
<evidence type="ECO:0000313" key="1">
    <source>
        <dbReference type="EMBL" id="KGE85419.1"/>
    </source>
</evidence>
<name>A0A098RZ63_9BACT</name>